<dbReference type="InterPro" id="IPR007630">
    <property type="entry name" value="RNA_pol_sigma70_r4"/>
</dbReference>
<gene>
    <name evidence="3" type="ORF">SCARUB_00844</name>
</gene>
<reference evidence="3 4" key="1">
    <citation type="submission" date="2016-07" db="EMBL/GenBank/DDBJ databases">
        <title>Draft genome of Scalindua rubra, obtained from a brine-seawater interface in the Red Sea, sheds light on salt adaptation in anammox bacteria.</title>
        <authorList>
            <person name="Speth D.R."/>
            <person name="Lagkouvardos I."/>
            <person name="Wang Y."/>
            <person name="Qian P.-Y."/>
            <person name="Dutilh B.E."/>
            <person name="Jetten M.S."/>
        </authorList>
    </citation>
    <scope>NUCLEOTIDE SEQUENCE [LARGE SCALE GENOMIC DNA]</scope>
    <source>
        <strain evidence="3">BSI-1</strain>
    </source>
</reference>
<dbReference type="PRINTS" id="PR00046">
    <property type="entry name" value="SIGMA70FCT"/>
</dbReference>
<dbReference type="GO" id="GO:0003700">
    <property type="term" value="F:DNA-binding transcription factor activity"/>
    <property type="evidence" value="ECO:0007669"/>
    <property type="project" value="InterPro"/>
</dbReference>
<accession>A0A1E3XEC1</accession>
<evidence type="ECO:0000259" key="1">
    <source>
        <dbReference type="Pfam" id="PF04539"/>
    </source>
</evidence>
<proteinExistence type="predicted"/>
<feature type="domain" description="RNA polymerase sigma-70 region 3" evidence="1">
    <location>
        <begin position="19"/>
        <end position="73"/>
    </location>
</feature>
<dbReference type="CDD" id="cd06171">
    <property type="entry name" value="Sigma70_r4"/>
    <property type="match status" value="1"/>
</dbReference>
<dbReference type="EMBL" id="MAYW01000015">
    <property type="protein sequence ID" value="ODS33973.1"/>
    <property type="molecule type" value="Genomic_DNA"/>
</dbReference>
<comment type="caution">
    <text evidence="3">The sequence shown here is derived from an EMBL/GenBank/DDBJ whole genome shotgun (WGS) entry which is preliminary data.</text>
</comment>
<evidence type="ECO:0000313" key="4">
    <source>
        <dbReference type="Proteomes" id="UP000094056"/>
    </source>
</evidence>
<evidence type="ECO:0000259" key="2">
    <source>
        <dbReference type="Pfam" id="PF04545"/>
    </source>
</evidence>
<dbReference type="Gene3D" id="1.10.10.10">
    <property type="entry name" value="Winged helix-like DNA-binding domain superfamily/Winged helix DNA-binding domain"/>
    <property type="match status" value="2"/>
</dbReference>
<name>A0A1E3XEC1_9BACT</name>
<dbReference type="Pfam" id="PF04545">
    <property type="entry name" value="Sigma70_r4"/>
    <property type="match status" value="1"/>
</dbReference>
<dbReference type="Proteomes" id="UP000094056">
    <property type="component" value="Unassembled WGS sequence"/>
</dbReference>
<dbReference type="InterPro" id="IPR013324">
    <property type="entry name" value="RNA_pol_sigma_r3/r4-like"/>
</dbReference>
<dbReference type="PANTHER" id="PTHR30603:SF60">
    <property type="entry name" value="RNA POLYMERASE SIGMA FACTOR RPOD"/>
    <property type="match status" value="1"/>
</dbReference>
<organism evidence="3 4">
    <name type="scientific">Candidatus Scalindua rubra</name>
    <dbReference type="NCBI Taxonomy" id="1872076"/>
    <lineage>
        <taxon>Bacteria</taxon>
        <taxon>Pseudomonadati</taxon>
        <taxon>Planctomycetota</taxon>
        <taxon>Candidatus Brocadiia</taxon>
        <taxon>Candidatus Brocadiales</taxon>
        <taxon>Candidatus Scalinduaceae</taxon>
        <taxon>Candidatus Scalindua</taxon>
    </lineage>
</organism>
<dbReference type="InterPro" id="IPR007624">
    <property type="entry name" value="RNA_pol_sigma70_r3"/>
</dbReference>
<dbReference type="InterPro" id="IPR000943">
    <property type="entry name" value="RNA_pol_sigma70"/>
</dbReference>
<dbReference type="SUPFAM" id="SSF88659">
    <property type="entry name" value="Sigma3 and sigma4 domains of RNA polymerase sigma factors"/>
    <property type="match status" value="2"/>
</dbReference>
<dbReference type="GO" id="GO:0006352">
    <property type="term" value="P:DNA-templated transcription initiation"/>
    <property type="evidence" value="ECO:0007669"/>
    <property type="project" value="InterPro"/>
</dbReference>
<protein>
    <submittedName>
        <fullName evidence="3">RNA polymerase sigma factor RpoD</fullName>
    </submittedName>
</protein>
<dbReference type="PANTHER" id="PTHR30603">
    <property type="entry name" value="RNA POLYMERASE SIGMA FACTOR RPO"/>
    <property type="match status" value="1"/>
</dbReference>
<dbReference type="AlphaFoldDB" id="A0A1E3XEC1"/>
<sequence>MRGITNTAKTIRIPSHMVEKISKLKKFSEKLSNKLERKPSLKEIAKEMDITAHRVELIEKAIKSTYLLDEDIAGADIIWTLSNMLIDERNKYPVERMIDTYEKEKLKDLLQVINKREADILRMRYGLDNGEPMKLKDIGKRFNISKERVRQIEKAALHKLNYIVKKEE</sequence>
<evidence type="ECO:0000313" key="3">
    <source>
        <dbReference type="EMBL" id="ODS33973.1"/>
    </source>
</evidence>
<dbReference type="InterPro" id="IPR036388">
    <property type="entry name" value="WH-like_DNA-bd_sf"/>
</dbReference>
<dbReference type="InterPro" id="IPR050239">
    <property type="entry name" value="Sigma-70_RNA_pol_init_factors"/>
</dbReference>
<feature type="domain" description="RNA polymerase sigma-70 region 4" evidence="2">
    <location>
        <begin position="109"/>
        <end position="160"/>
    </location>
</feature>
<dbReference type="Pfam" id="PF04539">
    <property type="entry name" value="Sigma70_r3"/>
    <property type="match status" value="1"/>
</dbReference>